<dbReference type="RefSeq" id="WP_345301442.1">
    <property type="nucleotide sequence ID" value="NZ_BAABJE010000001.1"/>
</dbReference>
<protein>
    <submittedName>
        <fullName evidence="1">Uncharacterized protein</fullName>
    </submittedName>
</protein>
<dbReference type="Proteomes" id="UP001499959">
    <property type="component" value="Unassembled WGS sequence"/>
</dbReference>
<sequence length="170" mass="19114">MALVTFSLVDAKYKSVSASEKSLIQFSLSSPPKIIDNATTVLIVDVDETKLPEETKYDFLPFEIAFHTLNPQSLYLPLICYDDKIGTTSPRFHIYDLSSEAPILSVEHSSNGKWNPLTRFSVFPADTDRARVRFGMEQIAGKRYKLNIGIWDTVTNKRVDCDPLVGNDPP</sequence>
<reference evidence="2" key="1">
    <citation type="journal article" date="2019" name="Int. J. Syst. Evol. Microbiol.">
        <title>The Global Catalogue of Microorganisms (GCM) 10K type strain sequencing project: providing services to taxonomists for standard genome sequencing and annotation.</title>
        <authorList>
            <consortium name="The Broad Institute Genomics Platform"/>
            <consortium name="The Broad Institute Genome Sequencing Center for Infectious Disease"/>
            <person name="Wu L."/>
            <person name="Ma J."/>
        </authorList>
    </citation>
    <scope>NUCLEOTIDE SEQUENCE [LARGE SCALE GENOMIC DNA]</scope>
    <source>
        <strain evidence="2">JCM 18204</strain>
    </source>
</reference>
<comment type="caution">
    <text evidence="1">The sequence shown here is derived from an EMBL/GenBank/DDBJ whole genome shotgun (WGS) entry which is preliminary data.</text>
</comment>
<name>A0ABP9AK00_9GAMM</name>
<evidence type="ECO:0000313" key="2">
    <source>
        <dbReference type="Proteomes" id="UP001499959"/>
    </source>
</evidence>
<gene>
    <name evidence="1" type="ORF">GCM10023307_02350</name>
</gene>
<accession>A0ABP9AK00</accession>
<organism evidence="1 2">
    <name type="scientific">Lysobacter hankyongensis</name>
    <dbReference type="NCBI Taxonomy" id="1176535"/>
    <lineage>
        <taxon>Bacteria</taxon>
        <taxon>Pseudomonadati</taxon>
        <taxon>Pseudomonadota</taxon>
        <taxon>Gammaproteobacteria</taxon>
        <taxon>Lysobacterales</taxon>
        <taxon>Lysobacteraceae</taxon>
        <taxon>Lysobacter</taxon>
    </lineage>
</organism>
<proteinExistence type="predicted"/>
<evidence type="ECO:0000313" key="1">
    <source>
        <dbReference type="EMBL" id="GAA4781502.1"/>
    </source>
</evidence>
<keyword evidence="2" id="KW-1185">Reference proteome</keyword>
<dbReference type="EMBL" id="BAABJE010000001">
    <property type="protein sequence ID" value="GAA4781502.1"/>
    <property type="molecule type" value="Genomic_DNA"/>
</dbReference>